<keyword evidence="2" id="KW-1133">Transmembrane helix</keyword>
<dbReference type="Proteomes" id="UP000184388">
    <property type="component" value="Unassembled WGS sequence"/>
</dbReference>
<proteinExistence type="predicted"/>
<dbReference type="SMART" id="SM00054">
    <property type="entry name" value="EFh"/>
    <property type="match status" value="3"/>
</dbReference>
<feature type="domain" description="EF-hand" evidence="3">
    <location>
        <begin position="750"/>
        <end position="785"/>
    </location>
</feature>
<comment type="caution">
    <text evidence="4">The sequence shown here is derived from an EMBL/GenBank/DDBJ whole genome shotgun (WGS) entry which is preliminary data.</text>
</comment>
<protein>
    <submittedName>
        <fullName evidence="4">EF hand</fullName>
    </submittedName>
</protein>
<organism evidence="4 5">
    <name type="scientific">Streptomyces yunnanensis</name>
    <dbReference type="NCBI Taxonomy" id="156453"/>
    <lineage>
        <taxon>Bacteria</taxon>
        <taxon>Bacillati</taxon>
        <taxon>Actinomycetota</taxon>
        <taxon>Actinomycetes</taxon>
        <taxon>Kitasatosporales</taxon>
        <taxon>Streptomycetaceae</taxon>
        <taxon>Streptomyces</taxon>
    </lineage>
</organism>
<keyword evidence="2" id="KW-0472">Membrane</keyword>
<feature type="transmembrane region" description="Helical" evidence="2">
    <location>
        <begin position="491"/>
        <end position="513"/>
    </location>
</feature>
<evidence type="ECO:0000256" key="2">
    <source>
        <dbReference type="SAM" id="Phobius"/>
    </source>
</evidence>
<evidence type="ECO:0000313" key="4">
    <source>
        <dbReference type="EMBL" id="SHM47002.1"/>
    </source>
</evidence>
<dbReference type="InterPro" id="IPR002048">
    <property type="entry name" value="EF_hand_dom"/>
</dbReference>
<feature type="region of interest" description="Disordered" evidence="1">
    <location>
        <begin position="1"/>
        <end position="24"/>
    </location>
</feature>
<dbReference type="InterPro" id="IPR011992">
    <property type="entry name" value="EF-hand-dom_pair"/>
</dbReference>
<dbReference type="SUPFAM" id="SSF47473">
    <property type="entry name" value="EF-hand"/>
    <property type="match status" value="1"/>
</dbReference>
<evidence type="ECO:0000256" key="1">
    <source>
        <dbReference type="SAM" id="MobiDB-lite"/>
    </source>
</evidence>
<gene>
    <name evidence="4" type="ORF">SAMN05216268_111121</name>
</gene>
<sequence>MSIVPDPQESELAAHIPDQSGGKPSITVGNVSGILNIGDHAVNVNVLFDKGFSAEGALTELVKELVDAVRAERRSVDDELADKADLLAREVRARLKREVEQLRLPDRELPVHWQPVRGKALGREDIRNGRTGTTHAPPRHLGGRGNAITALLNQEASRWLMVLGREGSGKSTLALRFALSRLEARPLTRKAPVPVIFSLGSWNPDTTQLRDWLIGRLERDHPLLAEASPSGSTWAATLVDADYVLPVLDGFDEIAIGLRKDALIALNSCTLPLLVTSRRAEIEAAREETKVVPSADAIELIDLDLDDSVTYLQEATDTALPTLPDSTDVGPLTGWAYVLSELRRPTHTPAAANLAAVLTTPLMVTLARFVYESERDPSELLDTEKFGTREALERHLLDTFVPTAYKRALSKGGAARDHRRWDTKRAQHWLGYLAAHVTELNTPDIEWWRLGTTVKLRWRMLWVGITVGIASGLVAGLVYGVEGGLASGPVYGLMTAGITGPVNGLAMGLTFALMHGFVTKMKVGGPLFEPSLMEIRLQDWTKTRLRASFRPRVTGGLAGGLLFGALWACGSSALSALLGDPGTTIALGAGAELAAGIVLGFAMGLIAALGAGFETVIPREKRALPSDLLNTNRATVLKQLLAVGLVIGPGYGIVFGLTDTPLTGAGAGLAAGTMVALGVGTMTAWGRWVVLARIWLPLTGWLPRDVDAFLRDACEREVLRQVGTVYQFRHAQLRDHLCATSGTPPERIVHRIGGLDRLFDVADTDGDGYVDGADYQRIVDRYRAAYQLAADAPEAKALAFFYREYWTGLQRHAKIHGRLSREQHRTAAGATTTDPALREPVAVFGATVFEVIDADRDGCIGERELTRYLKMWDLAADASHVLSQLDTDDDGCLSKDDLSRAINAYFHSPDLGGTGSVFFGVG</sequence>
<feature type="transmembrane region" description="Helical" evidence="2">
    <location>
        <begin position="664"/>
        <end position="685"/>
    </location>
</feature>
<feature type="transmembrane region" description="Helical" evidence="2">
    <location>
        <begin position="593"/>
        <end position="616"/>
    </location>
</feature>
<keyword evidence="2" id="KW-0812">Transmembrane</keyword>
<dbReference type="PROSITE" id="PS50222">
    <property type="entry name" value="EF_HAND_2"/>
    <property type="match status" value="2"/>
</dbReference>
<reference evidence="5" key="1">
    <citation type="submission" date="2016-11" db="EMBL/GenBank/DDBJ databases">
        <authorList>
            <person name="Jaros S."/>
            <person name="Januszkiewicz K."/>
            <person name="Wedrychowicz H."/>
        </authorList>
    </citation>
    <scope>NUCLEOTIDE SEQUENCE [LARGE SCALE GENOMIC DNA]</scope>
    <source>
        <strain evidence="5">CGMCC 4.3555</strain>
    </source>
</reference>
<feature type="transmembrane region" description="Helical" evidence="2">
    <location>
        <begin position="350"/>
        <end position="371"/>
    </location>
</feature>
<evidence type="ECO:0000259" key="3">
    <source>
        <dbReference type="PROSITE" id="PS50222"/>
    </source>
</evidence>
<accession>A0A9X8MZT9</accession>
<dbReference type="PROSITE" id="PS00018">
    <property type="entry name" value="EF_HAND_1"/>
    <property type="match status" value="2"/>
</dbReference>
<feature type="transmembrane region" description="Helical" evidence="2">
    <location>
        <begin position="460"/>
        <end position="479"/>
    </location>
</feature>
<name>A0A9X8MZT9_9ACTN</name>
<dbReference type="Gene3D" id="3.40.50.300">
    <property type="entry name" value="P-loop containing nucleotide triphosphate hydrolases"/>
    <property type="match status" value="1"/>
</dbReference>
<evidence type="ECO:0000313" key="5">
    <source>
        <dbReference type="Proteomes" id="UP000184388"/>
    </source>
</evidence>
<feature type="transmembrane region" description="Helical" evidence="2">
    <location>
        <begin position="553"/>
        <end position="573"/>
    </location>
</feature>
<feature type="domain" description="EF-hand" evidence="3">
    <location>
        <begin position="873"/>
        <end position="908"/>
    </location>
</feature>
<dbReference type="Gene3D" id="1.10.238.10">
    <property type="entry name" value="EF-hand"/>
    <property type="match status" value="1"/>
</dbReference>
<dbReference type="InterPro" id="IPR018247">
    <property type="entry name" value="EF_Hand_1_Ca_BS"/>
</dbReference>
<dbReference type="AlphaFoldDB" id="A0A9X8MZT9"/>
<dbReference type="InterPro" id="IPR027417">
    <property type="entry name" value="P-loop_NTPase"/>
</dbReference>
<dbReference type="GO" id="GO:0005509">
    <property type="term" value="F:calcium ion binding"/>
    <property type="evidence" value="ECO:0007669"/>
    <property type="project" value="InterPro"/>
</dbReference>
<dbReference type="RefSeq" id="WP_073446083.1">
    <property type="nucleotide sequence ID" value="NZ_FRBK01000011.1"/>
</dbReference>
<feature type="transmembrane region" description="Helical" evidence="2">
    <location>
        <begin position="636"/>
        <end position="658"/>
    </location>
</feature>
<dbReference type="Pfam" id="PF13202">
    <property type="entry name" value="EF-hand_5"/>
    <property type="match status" value="1"/>
</dbReference>
<dbReference type="EMBL" id="FRBK01000011">
    <property type="protein sequence ID" value="SHM47002.1"/>
    <property type="molecule type" value="Genomic_DNA"/>
</dbReference>